<dbReference type="SUPFAM" id="SSF46626">
    <property type="entry name" value="Cytochrome c"/>
    <property type="match status" value="1"/>
</dbReference>
<evidence type="ECO:0000313" key="6">
    <source>
        <dbReference type="Proteomes" id="UP001374893"/>
    </source>
</evidence>
<dbReference type="Pfam" id="PF07587">
    <property type="entry name" value="PSD1"/>
    <property type="match status" value="1"/>
</dbReference>
<name>A0ABM7R6M7_9BACT</name>
<evidence type="ECO:0000256" key="1">
    <source>
        <dbReference type="SAM" id="SignalP"/>
    </source>
</evidence>
<dbReference type="EMBL" id="AP024702">
    <property type="protein sequence ID" value="BCX46186.1"/>
    <property type="molecule type" value="Genomic_DNA"/>
</dbReference>
<protein>
    <submittedName>
        <fullName evidence="5">Planctomycete cytochrome c</fullName>
    </submittedName>
</protein>
<feature type="chain" id="PRO_5047200201" evidence="1">
    <location>
        <begin position="19"/>
        <end position="733"/>
    </location>
</feature>
<dbReference type="InterPro" id="IPR011429">
    <property type="entry name" value="Cyt_c_Planctomycete-type"/>
</dbReference>
<feature type="domain" description="Cytochrome C Planctomycete-type" evidence="4">
    <location>
        <begin position="36"/>
        <end position="96"/>
    </location>
</feature>
<dbReference type="PANTHER" id="PTHR35889:SF3">
    <property type="entry name" value="F-BOX DOMAIN-CONTAINING PROTEIN"/>
    <property type="match status" value="1"/>
</dbReference>
<reference evidence="5 6" key="1">
    <citation type="submission" date="2021-06" db="EMBL/GenBank/DDBJ databases">
        <title>Complete genome of Haloferula helveola possessing various polysaccharide degrading enzymes.</title>
        <authorList>
            <person name="Takami H."/>
            <person name="Huang C."/>
            <person name="Hamasaki K."/>
        </authorList>
    </citation>
    <scope>NUCLEOTIDE SEQUENCE [LARGE SCALE GENOMIC DNA]</scope>
    <source>
        <strain evidence="5 6">CN-1</strain>
    </source>
</reference>
<sequence length="733" mass="82184">MIFRCLPVLLFAAGPAFAGSGISFNYDVRPILSANCIGCHGPDEEERGGDFRVDTFEGATELRDGAAGIVPGDPDSSEVMKRITSDDPEFRMPPADHGHSLNDKQIGILRKWIQEGAEYETHWAFVPPVMPEVPEVEDAGRVRSPIDAFVATRLRTLGLQLSADADPRILVRRVALDLTGLPPSAEMVDRFATDPSDRNFEQIVDELLASPAYGERWAAVWLDVARYADTIGYAVDGHRDIWPWRDWVIDAYNRNLPFDRFTIEQLAGDLLPDATESQILATAFHRNTPSNTEGGTNDEEFRTIAVKDRAGVTFNAWMGVTMRCAECHTHKYDPISHTEYYAFLDFFNQTADRDAQDDSPHMQWKAQDGKTRKVPVMVALPESKRRETHINIRGNFMQLGDRVTAGVPEAFNPFPEDLPRNRLGVAKWLMADDNPLTARVTVNRFWGRLFGLGIVETEEDFGIQGTLPSHPELLDWLALRFRDSGWDQKALLKTIVLSSTYRQSSVADSERLEKDPRNQFLSRGSRFRLSAEMVRDQALAVSGLLDRKLHGPPVYPPNPIKEFVAAFTAPVVWKESAGGDRYRRAIYTYMRRTQPHPLFDTFDTATREVTSLRRFRTNTPLQSFMTLNDPAFIEAAQALAVEMLRNGDDDASRIAYGYRRVMLRDASREQIETFAGLLDDTLAEYRASPETAKKMAGAFGRDGIAPPPDDATVAAFAVVANVMLNLDGFLTKS</sequence>
<dbReference type="InterPro" id="IPR011444">
    <property type="entry name" value="DUF1549"/>
</dbReference>
<dbReference type="Pfam" id="PF07583">
    <property type="entry name" value="PSCyt2"/>
    <property type="match status" value="1"/>
</dbReference>
<keyword evidence="6" id="KW-1185">Reference proteome</keyword>
<accession>A0ABM7R6M7</accession>
<gene>
    <name evidence="5" type="ORF">HAHE_00940</name>
</gene>
<evidence type="ECO:0000313" key="5">
    <source>
        <dbReference type="EMBL" id="BCX46186.1"/>
    </source>
</evidence>
<feature type="signal peptide" evidence="1">
    <location>
        <begin position="1"/>
        <end position="18"/>
    </location>
</feature>
<dbReference type="Proteomes" id="UP001374893">
    <property type="component" value="Chromosome"/>
</dbReference>
<dbReference type="Pfam" id="PF07635">
    <property type="entry name" value="PSCyt1"/>
    <property type="match status" value="1"/>
</dbReference>
<dbReference type="InterPro" id="IPR036909">
    <property type="entry name" value="Cyt_c-like_dom_sf"/>
</dbReference>
<dbReference type="PANTHER" id="PTHR35889">
    <property type="entry name" value="CYCLOINULO-OLIGOSACCHARIDE FRUCTANOTRANSFERASE-RELATED"/>
    <property type="match status" value="1"/>
</dbReference>
<evidence type="ECO:0000259" key="4">
    <source>
        <dbReference type="Pfam" id="PF07635"/>
    </source>
</evidence>
<keyword evidence="1" id="KW-0732">Signal</keyword>
<dbReference type="InterPro" id="IPR022655">
    <property type="entry name" value="DUF1553"/>
</dbReference>
<dbReference type="RefSeq" id="WP_338687576.1">
    <property type="nucleotide sequence ID" value="NZ_AP024702.1"/>
</dbReference>
<evidence type="ECO:0000259" key="3">
    <source>
        <dbReference type="Pfam" id="PF07587"/>
    </source>
</evidence>
<proteinExistence type="predicted"/>
<organism evidence="5 6">
    <name type="scientific">Haloferula helveola</name>
    <dbReference type="NCBI Taxonomy" id="490095"/>
    <lineage>
        <taxon>Bacteria</taxon>
        <taxon>Pseudomonadati</taxon>
        <taxon>Verrucomicrobiota</taxon>
        <taxon>Verrucomicrobiia</taxon>
        <taxon>Verrucomicrobiales</taxon>
        <taxon>Verrucomicrobiaceae</taxon>
        <taxon>Haloferula</taxon>
    </lineage>
</organism>
<feature type="domain" description="DUF1553" evidence="3">
    <location>
        <begin position="421"/>
        <end position="675"/>
    </location>
</feature>
<feature type="domain" description="DUF1549" evidence="2">
    <location>
        <begin position="145"/>
        <end position="351"/>
    </location>
</feature>
<evidence type="ECO:0000259" key="2">
    <source>
        <dbReference type="Pfam" id="PF07583"/>
    </source>
</evidence>